<dbReference type="EMBL" id="JAJEPW010000004">
    <property type="protein sequence ID" value="MCC2128452.1"/>
    <property type="molecule type" value="Genomic_DNA"/>
</dbReference>
<reference evidence="1" key="1">
    <citation type="submission" date="2021-10" db="EMBL/GenBank/DDBJ databases">
        <title>Anaerobic single-cell dispensing facilitates the cultivation of human gut bacteria.</title>
        <authorList>
            <person name="Afrizal A."/>
        </authorList>
    </citation>
    <scope>NUCLEOTIDE SEQUENCE</scope>
    <source>
        <strain evidence="1">CLA-AA-H272</strain>
    </source>
</reference>
<keyword evidence="2" id="KW-1185">Reference proteome</keyword>
<dbReference type="AlphaFoldDB" id="A0AAE3DD22"/>
<proteinExistence type="predicted"/>
<gene>
    <name evidence="1" type="ORF">LKD37_02770</name>
</gene>
<comment type="caution">
    <text evidence="1">The sequence shown here is derived from an EMBL/GenBank/DDBJ whole genome shotgun (WGS) entry which is preliminary data.</text>
</comment>
<name>A0AAE3DD22_9FIRM</name>
<evidence type="ECO:0000313" key="1">
    <source>
        <dbReference type="EMBL" id="MCC2128452.1"/>
    </source>
</evidence>
<sequence>MYFPQLSIPRQSRVTVSRFLGVDRRPRGQEGSFREMENLCAQGYPTLTVRCPRGIAGSVTAPGGLTAKDGLIWVDGHTLYINGSAAGLVLSEGKKQLVSMGAWLLIWPDKLYINTKDLTDFGSLENKRVTEGEVSFTLCRPDGTAYSGYLAADTAPEEPESGSLWLDTGGEETALRQYGQDGWTEVDDVCVGLHAAGIGVGFRAGDGVSVSGCREEALNGSFQLRAAEEDCLVVTALPGGLSSQTEPVTVERSVPDMDYVVESGNRLWGCKYGIVDGQAVNAVYASKLGDFKNWNCFAGLSTDSYAASRGSDGAFTGAADYLGNPLFFKENCVERVYPSANGAHQIVTVQCPGVKDGSGGSLQVVDGKLYYHSQGGVCVFDGSMPVHVSQALGEMRYHNAVAGALDGSYYLSAADENGAWHLLVLDTRQGLWYREDGVEALGFAPWGGDLYCLTAEGQLLAMKGAGETHEGPVQWMAETGELGLDAAESRYLVRLSLRLLPEAGSTVRAWLSYDEGGSWRPAGSLEGAGRVQACTLHIRPRRCRQLRLRLTGRGGCRIYSLSAVYEKGSDGP</sequence>
<dbReference type="Proteomes" id="UP001199319">
    <property type="component" value="Unassembled WGS sequence"/>
</dbReference>
<organism evidence="1 2">
    <name type="scientific">Brotocaccenecus cirricatena</name>
    <dbReference type="NCBI Taxonomy" id="3064195"/>
    <lineage>
        <taxon>Bacteria</taxon>
        <taxon>Bacillati</taxon>
        <taxon>Bacillota</taxon>
        <taxon>Clostridia</taxon>
        <taxon>Eubacteriales</taxon>
        <taxon>Oscillospiraceae</taxon>
        <taxon>Brotocaccenecus</taxon>
    </lineage>
</organism>
<accession>A0AAE3DD22</accession>
<evidence type="ECO:0000313" key="2">
    <source>
        <dbReference type="Proteomes" id="UP001199319"/>
    </source>
</evidence>
<protein>
    <submittedName>
        <fullName evidence="1">Uncharacterized protein</fullName>
    </submittedName>
</protein>
<dbReference type="RefSeq" id="WP_302927822.1">
    <property type="nucleotide sequence ID" value="NZ_JAJEPW010000004.1"/>
</dbReference>